<gene>
    <name evidence="8" type="ORF">E4K67_24915</name>
</gene>
<keyword evidence="2" id="KW-1003">Cell membrane</keyword>
<keyword evidence="9" id="KW-1185">Reference proteome</keyword>
<keyword evidence="3 6" id="KW-0812">Transmembrane</keyword>
<organism evidence="8 9">
    <name type="scientific">Desulfosporosinus fructosivorans</name>
    <dbReference type="NCBI Taxonomy" id="2018669"/>
    <lineage>
        <taxon>Bacteria</taxon>
        <taxon>Bacillati</taxon>
        <taxon>Bacillota</taxon>
        <taxon>Clostridia</taxon>
        <taxon>Eubacteriales</taxon>
        <taxon>Desulfitobacteriaceae</taxon>
        <taxon>Desulfosporosinus</taxon>
    </lineage>
</organism>
<evidence type="ECO:0000256" key="4">
    <source>
        <dbReference type="ARBA" id="ARBA00022989"/>
    </source>
</evidence>
<dbReference type="InterPro" id="IPR038766">
    <property type="entry name" value="Membrane_comp_ABC_pdt"/>
</dbReference>
<comment type="subcellular location">
    <subcellularLocation>
        <location evidence="1">Cell membrane</location>
        <topology evidence="1">Multi-pass membrane protein</topology>
    </subcellularLocation>
</comment>
<comment type="caution">
    <text evidence="8">The sequence shown here is derived from an EMBL/GenBank/DDBJ whole genome shotgun (WGS) entry which is preliminary data.</text>
</comment>
<dbReference type="PANTHER" id="PTHR30287:SF2">
    <property type="entry name" value="BLL1001 PROTEIN"/>
    <property type="match status" value="1"/>
</dbReference>
<dbReference type="EMBL" id="SPQQ01000013">
    <property type="protein sequence ID" value="TGE35560.1"/>
    <property type="molecule type" value="Genomic_DNA"/>
</dbReference>
<dbReference type="GO" id="GO:0005886">
    <property type="term" value="C:plasma membrane"/>
    <property type="evidence" value="ECO:0007669"/>
    <property type="project" value="UniProtKB-SubCell"/>
</dbReference>
<name>A0A4Z0QYP2_9FIRM</name>
<keyword evidence="5 6" id="KW-0472">Membrane</keyword>
<proteinExistence type="predicted"/>
<feature type="transmembrane region" description="Helical" evidence="6">
    <location>
        <begin position="119"/>
        <end position="148"/>
    </location>
</feature>
<protein>
    <submittedName>
        <fullName evidence="8">ABC transporter permease</fullName>
    </submittedName>
</protein>
<evidence type="ECO:0000256" key="1">
    <source>
        <dbReference type="ARBA" id="ARBA00004651"/>
    </source>
</evidence>
<evidence type="ECO:0000256" key="2">
    <source>
        <dbReference type="ARBA" id="ARBA00022475"/>
    </source>
</evidence>
<evidence type="ECO:0000313" key="8">
    <source>
        <dbReference type="EMBL" id="TGE35560.1"/>
    </source>
</evidence>
<evidence type="ECO:0000256" key="6">
    <source>
        <dbReference type="SAM" id="Phobius"/>
    </source>
</evidence>
<dbReference type="InterPro" id="IPR003838">
    <property type="entry name" value="ABC3_permease_C"/>
</dbReference>
<feature type="transmembrane region" description="Helical" evidence="6">
    <location>
        <begin position="76"/>
        <end position="99"/>
    </location>
</feature>
<feature type="transmembrane region" description="Helical" evidence="6">
    <location>
        <begin position="168"/>
        <end position="185"/>
    </location>
</feature>
<evidence type="ECO:0000259" key="7">
    <source>
        <dbReference type="Pfam" id="PF02687"/>
    </source>
</evidence>
<dbReference type="AlphaFoldDB" id="A0A4Z0QYP2"/>
<evidence type="ECO:0000256" key="5">
    <source>
        <dbReference type="ARBA" id="ARBA00023136"/>
    </source>
</evidence>
<dbReference type="Pfam" id="PF02687">
    <property type="entry name" value="FtsX"/>
    <property type="match status" value="1"/>
</dbReference>
<dbReference type="Proteomes" id="UP000298460">
    <property type="component" value="Unassembled WGS sequence"/>
</dbReference>
<keyword evidence="4 6" id="KW-1133">Transmembrane helix</keyword>
<accession>A0A4Z0QYP2</accession>
<dbReference type="PANTHER" id="PTHR30287">
    <property type="entry name" value="MEMBRANE COMPONENT OF PREDICTED ABC SUPERFAMILY METABOLITE UPTAKE TRANSPORTER"/>
    <property type="match status" value="1"/>
</dbReference>
<sequence length="207" mass="22717">MFSVKIDAIADTYEGKFIFMPLADFNQKFEMPEGSYIGAFSNVLLNIPENQSYSVVSLDEKLAAIREVMAPMQSMISGLATVAFIIGMIVIYLVTSMIVEENKGTISLMKIFGYRKKEINSLILNSSTIVVVSGYIIGIPLTLSAIGVLVQSMENSVGLSLPPLKIDLLYILIGFIVVMISYELSKLMCRKKVNSVSMSDALKSGME</sequence>
<evidence type="ECO:0000313" key="9">
    <source>
        <dbReference type="Proteomes" id="UP000298460"/>
    </source>
</evidence>
<feature type="domain" description="ABC3 transporter permease C-terminal" evidence="7">
    <location>
        <begin position="79"/>
        <end position="191"/>
    </location>
</feature>
<reference evidence="8 9" key="1">
    <citation type="submission" date="2019-03" db="EMBL/GenBank/DDBJ databases">
        <title>Draft Genome Sequence of Desulfosporosinus fructosivorans Strain 63.6F, Isolated from Marine Sediment in the Baltic Sea.</title>
        <authorList>
            <person name="Hausmann B."/>
            <person name="Vandieken V."/>
            <person name="Pjevac P."/>
            <person name="Schreck K."/>
            <person name="Herbold C.W."/>
            <person name="Loy A."/>
        </authorList>
    </citation>
    <scope>NUCLEOTIDE SEQUENCE [LARGE SCALE GENOMIC DNA]</scope>
    <source>
        <strain evidence="8 9">63.6F</strain>
    </source>
</reference>
<evidence type="ECO:0000256" key="3">
    <source>
        <dbReference type="ARBA" id="ARBA00022692"/>
    </source>
</evidence>